<dbReference type="RefSeq" id="WP_091970943.1">
    <property type="nucleotide sequence ID" value="NZ_FOGZ01000026.1"/>
</dbReference>
<dbReference type="GO" id="GO:0006284">
    <property type="term" value="P:base-excision repair"/>
    <property type="evidence" value="ECO:0007669"/>
    <property type="project" value="InterPro"/>
</dbReference>
<evidence type="ECO:0000313" key="3">
    <source>
        <dbReference type="Proteomes" id="UP000198815"/>
    </source>
</evidence>
<evidence type="ECO:0000256" key="1">
    <source>
        <dbReference type="PIRSR" id="PIRSR605019-1"/>
    </source>
</evidence>
<keyword evidence="1" id="KW-0862">Zinc</keyword>
<dbReference type="EMBL" id="FOGZ01000026">
    <property type="protein sequence ID" value="SER99243.1"/>
    <property type="molecule type" value="Genomic_DNA"/>
</dbReference>
<accession>A0A1H9TRE5</accession>
<feature type="binding site" evidence="1">
    <location>
        <position position="200"/>
    </location>
    <ligand>
        <name>Zn(2+)</name>
        <dbReference type="ChEBI" id="CHEBI:29105"/>
    </ligand>
</feature>
<dbReference type="PANTHER" id="PTHR30037">
    <property type="entry name" value="DNA-3-METHYLADENINE GLYCOSYLASE 1"/>
    <property type="match status" value="1"/>
</dbReference>
<dbReference type="GO" id="GO:0046872">
    <property type="term" value="F:metal ion binding"/>
    <property type="evidence" value="ECO:0007669"/>
    <property type="project" value="UniProtKB-KW"/>
</dbReference>
<reference evidence="2 3" key="1">
    <citation type="submission" date="2016-10" db="EMBL/GenBank/DDBJ databases">
        <authorList>
            <person name="de Groot N.N."/>
        </authorList>
    </citation>
    <scope>NUCLEOTIDE SEQUENCE [LARGE SCALE GENOMIC DNA]</scope>
    <source>
        <strain evidence="2 3">DSM 16859</strain>
    </source>
</reference>
<evidence type="ECO:0000313" key="2">
    <source>
        <dbReference type="EMBL" id="SER99243.1"/>
    </source>
</evidence>
<dbReference type="Pfam" id="PF03352">
    <property type="entry name" value="Adenine_glyco"/>
    <property type="match status" value="1"/>
</dbReference>
<dbReference type="GO" id="GO:0008725">
    <property type="term" value="F:DNA-3-methyladenine glycosylase activity"/>
    <property type="evidence" value="ECO:0007669"/>
    <property type="project" value="InterPro"/>
</dbReference>
<dbReference type="InterPro" id="IPR005019">
    <property type="entry name" value="Adenine_glyco"/>
</dbReference>
<dbReference type="OrthoDB" id="9807664at2"/>
<organism evidence="2 3">
    <name type="scientific">Propionibacterium cyclohexanicum</name>
    <dbReference type="NCBI Taxonomy" id="64702"/>
    <lineage>
        <taxon>Bacteria</taxon>
        <taxon>Bacillati</taxon>
        <taxon>Actinomycetota</taxon>
        <taxon>Actinomycetes</taxon>
        <taxon>Propionibacteriales</taxon>
        <taxon>Propionibacteriaceae</taxon>
        <taxon>Propionibacterium</taxon>
    </lineage>
</organism>
<dbReference type="Proteomes" id="UP000198815">
    <property type="component" value="Unassembled WGS sequence"/>
</dbReference>
<dbReference type="InterPro" id="IPR011257">
    <property type="entry name" value="DNA_glycosylase"/>
</dbReference>
<dbReference type="Gene3D" id="1.10.340.30">
    <property type="entry name" value="Hypothetical protein, domain 2"/>
    <property type="match status" value="1"/>
</dbReference>
<dbReference type="AlphaFoldDB" id="A0A1H9TRE5"/>
<dbReference type="PANTHER" id="PTHR30037:SF4">
    <property type="entry name" value="DNA-3-METHYLADENINE GLYCOSYLASE I"/>
    <property type="match status" value="1"/>
</dbReference>
<proteinExistence type="predicted"/>
<name>A0A1H9TRE5_9ACTN</name>
<dbReference type="InterPro" id="IPR052891">
    <property type="entry name" value="DNA-3mA_glycosylase"/>
</dbReference>
<gene>
    <name evidence="2" type="ORF">SAMN05443377_12634</name>
</gene>
<dbReference type="SUPFAM" id="SSF48150">
    <property type="entry name" value="DNA-glycosylase"/>
    <property type="match status" value="1"/>
</dbReference>
<sequence length="205" mass="22258">MSSPSDASSAAKQIAEGLVLCEDGRVRPPWAACDPLLREYFDTEWGRPVRTEQGLYERLCLEAFQSGLSWSTILRKRPAFRSAFAGFDPDAVAGFGSRDVDRLMADQGIVRNRRKIGAAITNAKATVDLRDRGGLAAFIWSRRPDPLPRRPPGADAPTATAESAALATDLRAQGFVFVGPTTMYALMQAIGLVDPRTEGCSELID</sequence>
<protein>
    <submittedName>
        <fullName evidence="2">DNA-3-methyladenine glycosylase I</fullName>
    </submittedName>
</protein>
<dbReference type="STRING" id="64702.SAMN05443377_12634"/>
<keyword evidence="1" id="KW-0479">Metal-binding</keyword>
<keyword evidence="3" id="KW-1185">Reference proteome</keyword>